<dbReference type="Pfam" id="PF00406">
    <property type="entry name" value="ADK"/>
    <property type="match status" value="1"/>
</dbReference>
<keyword evidence="2" id="KW-0545">Nucleotide biosynthesis</keyword>
<dbReference type="InterPro" id="IPR027417">
    <property type="entry name" value="P-loop_NTPase"/>
</dbReference>
<keyword evidence="3" id="KW-0547">Nucleotide-binding</keyword>
<evidence type="ECO:0000256" key="1">
    <source>
        <dbReference type="ARBA" id="ARBA00022679"/>
    </source>
</evidence>
<dbReference type="EMBL" id="MHKQ01000018">
    <property type="protein sequence ID" value="OGY93736.1"/>
    <property type="molecule type" value="Genomic_DNA"/>
</dbReference>
<evidence type="ECO:0000256" key="2">
    <source>
        <dbReference type="ARBA" id="ARBA00022727"/>
    </source>
</evidence>
<protein>
    <recommendedName>
        <fullName evidence="7">Adenylate kinase</fullName>
    </recommendedName>
</protein>
<proteinExistence type="predicted"/>
<dbReference type="Proteomes" id="UP000177626">
    <property type="component" value="Unassembled WGS sequence"/>
</dbReference>
<reference evidence="5 6" key="1">
    <citation type="journal article" date="2016" name="Nat. Commun.">
        <title>Thousands of microbial genomes shed light on interconnected biogeochemical processes in an aquifer system.</title>
        <authorList>
            <person name="Anantharaman K."/>
            <person name="Brown C.T."/>
            <person name="Hug L.A."/>
            <person name="Sharon I."/>
            <person name="Castelle C.J."/>
            <person name="Probst A.J."/>
            <person name="Thomas B.C."/>
            <person name="Singh A."/>
            <person name="Wilkins M.J."/>
            <person name="Karaoz U."/>
            <person name="Brodie E.L."/>
            <person name="Williams K.H."/>
            <person name="Hubbard S.S."/>
            <person name="Banfield J.F."/>
        </authorList>
    </citation>
    <scope>NUCLEOTIDE SEQUENCE [LARGE SCALE GENOMIC DNA]</scope>
</reference>
<evidence type="ECO:0000313" key="6">
    <source>
        <dbReference type="Proteomes" id="UP000177626"/>
    </source>
</evidence>
<dbReference type="Gene3D" id="3.40.50.300">
    <property type="entry name" value="P-loop containing nucleotide triphosphate hydrolases"/>
    <property type="match status" value="1"/>
</dbReference>
<dbReference type="GO" id="GO:0019205">
    <property type="term" value="F:nucleobase-containing compound kinase activity"/>
    <property type="evidence" value="ECO:0007669"/>
    <property type="project" value="InterPro"/>
</dbReference>
<dbReference type="InterPro" id="IPR000850">
    <property type="entry name" value="Adenylat/UMP-CMP_kin"/>
</dbReference>
<keyword evidence="1" id="KW-0808">Transferase</keyword>
<sequence length="354" mass="40566">MDFPLYKTKTEGQDKVFDLNDPEDRKLYFELKAGPEIRKLKEYLKNNSFIAYLLGKKNSGKGTYSKLFMEAVGFENIGHIAVGDIVRDIHKNLETEDGKKNLLDFLSKNYRGFHNIDETLDLIMGRDQSSLISSELIIALIKYEISKRPKQAIFIDGFPRAHDQINYSLYLKELIGYRDDPDFFVFINVPDSIIDERIKFRVVCPICHTPRNLKLLATKDIGYDTKDKVFYLMCDNPSCSQARMVAKEGDSLGIEPIRSRLEVDNQIFQKLLNLTGVPKIYLRNSIPHKVAKDYVDDYEITPQYNYDIDSATDKIKVSESPWVVKDDQGEDSISLLPPAVVVSFIKQAVEILGL</sequence>
<dbReference type="GO" id="GO:0009165">
    <property type="term" value="P:nucleotide biosynthetic process"/>
    <property type="evidence" value="ECO:0007669"/>
    <property type="project" value="UniProtKB-KW"/>
</dbReference>
<evidence type="ECO:0000313" key="5">
    <source>
        <dbReference type="EMBL" id="OGY93736.1"/>
    </source>
</evidence>
<comment type="caution">
    <text evidence="5">The sequence shown here is derived from an EMBL/GenBank/DDBJ whole genome shotgun (WGS) entry which is preliminary data.</text>
</comment>
<dbReference type="PROSITE" id="PS00113">
    <property type="entry name" value="ADENYLATE_KINASE"/>
    <property type="match status" value="1"/>
</dbReference>
<gene>
    <name evidence="5" type="ORF">A2406_04185</name>
</gene>
<dbReference type="PANTHER" id="PTHR23359">
    <property type="entry name" value="NUCLEOTIDE KINASE"/>
    <property type="match status" value="1"/>
</dbReference>
<organism evidence="5 6">
    <name type="scientific">Candidatus Komeilibacteria bacterium RIFOXYC1_FULL_37_11</name>
    <dbReference type="NCBI Taxonomy" id="1798555"/>
    <lineage>
        <taxon>Bacteria</taxon>
        <taxon>Candidatus Komeiliibacteriota</taxon>
    </lineage>
</organism>
<dbReference type="InterPro" id="IPR033690">
    <property type="entry name" value="Adenylat_kinase_CS"/>
</dbReference>
<dbReference type="AlphaFoldDB" id="A0A1G2BXR8"/>
<keyword evidence="4" id="KW-0418">Kinase</keyword>
<evidence type="ECO:0000256" key="4">
    <source>
        <dbReference type="ARBA" id="ARBA00022777"/>
    </source>
</evidence>
<name>A0A1G2BXR8_9BACT</name>
<accession>A0A1G2BXR8</accession>
<evidence type="ECO:0008006" key="7">
    <source>
        <dbReference type="Google" id="ProtNLM"/>
    </source>
</evidence>
<dbReference type="GO" id="GO:0005524">
    <property type="term" value="F:ATP binding"/>
    <property type="evidence" value="ECO:0007669"/>
    <property type="project" value="InterPro"/>
</dbReference>
<evidence type="ECO:0000256" key="3">
    <source>
        <dbReference type="ARBA" id="ARBA00022741"/>
    </source>
</evidence>
<dbReference type="SUPFAM" id="SSF52540">
    <property type="entry name" value="P-loop containing nucleoside triphosphate hydrolases"/>
    <property type="match status" value="1"/>
</dbReference>